<dbReference type="Proteomes" id="UP000004935">
    <property type="component" value="Unassembled WGS sequence"/>
</dbReference>
<reference evidence="9" key="2">
    <citation type="submission" date="2013-11" db="EMBL/GenBank/DDBJ databases">
        <title>Draft genome sequence of Anaerostipes caccae (DSM 14662).</title>
        <authorList>
            <person name="Sudarsanam P."/>
            <person name="Ley R."/>
            <person name="Guruge J."/>
            <person name="Turnbaugh P.J."/>
            <person name="Mahowald M."/>
            <person name="Liep D."/>
            <person name="Gordon J."/>
        </authorList>
    </citation>
    <scope>NUCLEOTIDE SEQUENCE</scope>
    <source>
        <strain evidence="9">DSM 14662</strain>
    </source>
</reference>
<dbReference type="eggNOG" id="COG1511">
    <property type="taxonomic scope" value="Bacteria"/>
</dbReference>
<dbReference type="Pfam" id="PF02687">
    <property type="entry name" value="FtsX"/>
    <property type="match status" value="2"/>
</dbReference>
<feature type="coiled-coil region" evidence="6">
    <location>
        <begin position="257"/>
        <end position="403"/>
    </location>
</feature>
<evidence type="ECO:0000313" key="10">
    <source>
        <dbReference type="Proteomes" id="UP000004935"/>
    </source>
</evidence>
<dbReference type="GO" id="GO:0005886">
    <property type="term" value="C:plasma membrane"/>
    <property type="evidence" value="ECO:0007669"/>
    <property type="project" value="UniProtKB-SubCell"/>
</dbReference>
<feature type="coiled-coil region" evidence="6">
    <location>
        <begin position="446"/>
        <end position="532"/>
    </location>
</feature>
<evidence type="ECO:0000256" key="1">
    <source>
        <dbReference type="ARBA" id="ARBA00004651"/>
    </source>
</evidence>
<dbReference type="InterPro" id="IPR038766">
    <property type="entry name" value="Membrane_comp_ABC_pdt"/>
</dbReference>
<dbReference type="EMBL" id="ABAX03000024">
    <property type="protein sequence ID" value="EDR96316.1"/>
    <property type="molecule type" value="Genomic_DNA"/>
</dbReference>
<evidence type="ECO:0000256" key="3">
    <source>
        <dbReference type="ARBA" id="ARBA00022692"/>
    </source>
</evidence>
<keyword evidence="5 7" id="KW-0472">Membrane</keyword>
<evidence type="ECO:0000313" key="9">
    <source>
        <dbReference type="EMBL" id="EDR96316.1"/>
    </source>
</evidence>
<sequence length="1196" mass="134598">MADMKKKKLWKDIKKCFSNSKGRFISIFSLMLLGSFALVGLKVTGPNIRKTGIHYFKDQNLSDITVIGDYGIDEENQKVINHLSGTEKIEYGYLKDVEIKGSTEGLRLFSNPETISNYNLTDGRNARKDNEIVLSDTYANQYKIGDTIQFIEKETITGEKVLKRHSFSVVGFAKSPEFLSSINMGQSTSGSGELKGYGFVNDTVFDADYYMLARMTFKDTKGLNPYSDKYTDVIQKHKNKLDKLVKDQPGLRLKKIKQEYQRQIDDGQSQIDKAKQKLSDTKDELANAGEQIEKAKTKIHASDTQLEKAQKQLASGQIQLNKKWTQLQLAKQALDSAKVTLQETETQLNTAHQAIRKGRESIKAADSEISVKETELVRAKKTIAASEKQLEEKTSEFHKKQQEYNTAYTAFSKKKHECESALSSCRQMIDSLTGQLADPYISDEEKEKINQKLTAAKAELEKLEAAKTTLAEKEKELNDAKQELDNAKQELEGAAAKLNTARQELSKNEAQLIQAKQAISKKKQLLKQKEAQYNSGYLKYQRGISSYNQSLNKYYTGLSAWKDSFETLSSKQTEYKKGLKKLETVKHELEEKEKEYKSGLKKFNEKKDSVENEISKNEEKLGDAQESMNNLTLPVYSLNTRREVPGSEGYRIYDTISVIIDSLANVFPIFLYLVAALVTLTTMTRFVDEERMNSGTLKALGYTDTDVMKKFTVYGLISGLSGTFAGIVLGHILVPLIVYNAYGASFDIPSIELHIYPKAAMTALFLAVVSAVVPACMAAYRELKEKPSVLLLPKPPAKGSNIFLEHIKPVWNKMNFTHKVTARNIFRYKKRMLMTIFGVCGAVTLLFAGFSVQNSISGINDKQFGEIIKYDLIVAQNQNLTEEKQKEIDSLLDSESVKQQLPVYYESISKVAGKNQDKQEIKLIVTDDEAKFDDYISLEHRKSQTAIDLQRSGGAVISERLAKLLNVDIGDSFTISNTNDQEHTVKVADITEMYTGHFMFMNHTCFEKSFSKKYKSNANLVILNDHSTKNARVQAGKFMESDSVKGVVQNITLTNQIDTIVRSLNKVMTVLIIVAILLAVVILYNLTNINIAERIRELSTIKVLGFYDKEVTMYIYRETIILSLFGILAGFGLGDILYRYILAVVPPDEVMFNPALGAKAFVVPVLLIALITVILGYTMNRKLKKLDMLSALKSVE</sequence>
<protein>
    <submittedName>
        <fullName evidence="9">Efflux ABC transporter, permease protein</fullName>
    </submittedName>
</protein>
<comment type="subcellular location">
    <subcellularLocation>
        <location evidence="1">Cell membrane</location>
        <topology evidence="1">Multi-pass membrane protein</topology>
    </subcellularLocation>
</comment>
<feature type="transmembrane region" description="Helical" evidence="7">
    <location>
        <begin position="666"/>
        <end position="687"/>
    </location>
</feature>
<keyword evidence="2" id="KW-1003">Cell membrane</keyword>
<dbReference type="STRING" id="411490.ANACAC_02939"/>
<feature type="domain" description="ABC3 transporter permease C-terminal" evidence="8">
    <location>
        <begin position="665"/>
        <end position="783"/>
    </location>
</feature>
<feature type="transmembrane region" description="Helical" evidence="7">
    <location>
        <begin position="1067"/>
        <end position="1086"/>
    </location>
</feature>
<feature type="transmembrane region" description="Helical" evidence="7">
    <location>
        <begin position="1161"/>
        <end position="1179"/>
    </location>
</feature>
<feature type="domain" description="ABC3 transporter permease C-terminal" evidence="8">
    <location>
        <begin position="1070"/>
        <end position="1177"/>
    </location>
</feature>
<proteinExistence type="predicted"/>
<comment type="caution">
    <text evidence="9">The sequence shown here is derived from an EMBL/GenBank/DDBJ whole genome shotgun (WGS) entry which is preliminary data.</text>
</comment>
<evidence type="ECO:0000256" key="5">
    <source>
        <dbReference type="ARBA" id="ARBA00023136"/>
    </source>
</evidence>
<evidence type="ECO:0000256" key="6">
    <source>
        <dbReference type="SAM" id="Coils"/>
    </source>
</evidence>
<feature type="transmembrane region" description="Helical" evidence="7">
    <location>
        <begin position="759"/>
        <end position="780"/>
    </location>
</feature>
<organism evidence="9 10">
    <name type="scientific">Anaerostipes caccae (strain DSM 14662 / CCUG 47493 / JCM 13470 / NCIMB 13811 / L1-92)</name>
    <dbReference type="NCBI Taxonomy" id="411490"/>
    <lineage>
        <taxon>Bacteria</taxon>
        <taxon>Bacillati</taxon>
        <taxon>Bacillota</taxon>
        <taxon>Clostridia</taxon>
        <taxon>Lachnospirales</taxon>
        <taxon>Lachnospiraceae</taxon>
        <taxon>Anaerostipes</taxon>
    </lineage>
</organism>
<gene>
    <name evidence="9" type="ORF">ANACAC_02939</name>
</gene>
<feature type="coiled-coil region" evidence="6">
    <location>
        <begin position="572"/>
        <end position="627"/>
    </location>
</feature>
<dbReference type="Gene3D" id="1.10.287.1490">
    <property type="match status" value="1"/>
</dbReference>
<accession>B0MHH7</accession>
<dbReference type="InterPro" id="IPR003838">
    <property type="entry name" value="ABC3_permease_C"/>
</dbReference>
<keyword evidence="4 7" id="KW-1133">Transmembrane helix</keyword>
<feature type="transmembrane region" description="Helical" evidence="7">
    <location>
        <begin position="1119"/>
        <end position="1141"/>
    </location>
</feature>
<keyword evidence="3 7" id="KW-0812">Transmembrane</keyword>
<dbReference type="Gene3D" id="1.10.287.620">
    <property type="entry name" value="Helix Hairpins"/>
    <property type="match status" value="1"/>
</dbReference>
<reference evidence="9" key="1">
    <citation type="submission" date="2007-11" db="EMBL/GenBank/DDBJ databases">
        <authorList>
            <person name="Fulton L."/>
            <person name="Clifton S."/>
            <person name="Fulton B."/>
            <person name="Xu J."/>
            <person name="Minx P."/>
            <person name="Pepin K.H."/>
            <person name="Johnson M."/>
            <person name="Thiruvilangam P."/>
            <person name="Bhonagiri V."/>
            <person name="Nash W.E."/>
            <person name="Mardis E.R."/>
            <person name="Wilson R.K."/>
        </authorList>
    </citation>
    <scope>NUCLEOTIDE SEQUENCE [LARGE SCALE GENOMIC DNA]</scope>
    <source>
        <strain evidence="9">DSM 14662</strain>
    </source>
</reference>
<feature type="transmembrane region" description="Helical" evidence="7">
    <location>
        <begin position="713"/>
        <end position="739"/>
    </location>
</feature>
<dbReference type="SUPFAM" id="SSF57997">
    <property type="entry name" value="Tropomyosin"/>
    <property type="match status" value="1"/>
</dbReference>
<evidence type="ECO:0000256" key="4">
    <source>
        <dbReference type="ARBA" id="ARBA00022989"/>
    </source>
</evidence>
<keyword evidence="10" id="KW-1185">Reference proteome</keyword>
<evidence type="ECO:0000256" key="7">
    <source>
        <dbReference type="SAM" id="Phobius"/>
    </source>
</evidence>
<dbReference type="HOGENOM" id="CLU_005531_0_0_9"/>
<feature type="transmembrane region" description="Helical" evidence="7">
    <location>
        <begin position="832"/>
        <end position="852"/>
    </location>
</feature>
<keyword evidence="6" id="KW-0175">Coiled coil</keyword>
<dbReference type="PANTHER" id="PTHR30287:SF1">
    <property type="entry name" value="INNER MEMBRANE PROTEIN"/>
    <property type="match status" value="1"/>
</dbReference>
<dbReference type="AlphaFoldDB" id="B0MHH7"/>
<dbReference type="eggNOG" id="COG0577">
    <property type="taxonomic scope" value="Bacteria"/>
</dbReference>
<evidence type="ECO:0000259" key="8">
    <source>
        <dbReference type="Pfam" id="PF02687"/>
    </source>
</evidence>
<dbReference type="PANTHER" id="PTHR30287">
    <property type="entry name" value="MEMBRANE COMPONENT OF PREDICTED ABC SUPERFAMILY METABOLITE UPTAKE TRANSPORTER"/>
    <property type="match status" value="1"/>
</dbReference>
<evidence type="ECO:0000256" key="2">
    <source>
        <dbReference type="ARBA" id="ARBA00022475"/>
    </source>
</evidence>
<name>B0MHH7_ANACD</name>